<organism evidence="2 3">
    <name type="scientific">Coraliomargarita akajimensis (strain DSM 45221 / IAM 15411 / JCM 23193 / KCTC 12865 / 04OKA010-24)</name>
    <dbReference type="NCBI Taxonomy" id="583355"/>
    <lineage>
        <taxon>Bacteria</taxon>
        <taxon>Pseudomonadati</taxon>
        <taxon>Verrucomicrobiota</taxon>
        <taxon>Opitutia</taxon>
        <taxon>Puniceicoccales</taxon>
        <taxon>Coraliomargaritaceae</taxon>
        <taxon>Coraliomargarita</taxon>
    </lineage>
</organism>
<sequence>MKALLKYSPVLALILLALIYLAVKKPGFVSQQIESSAKLVLPELQVEQIHTLTVVNRYGRLTLHKRNQSWYIEEKEDYQADTVRMNEILSTLSELSIEQKTIVAQDRWDQMGVSDPTATESGTSGCKIELHGEGGYHRSLIVGDLQASGSEAALMFGNEFDGRSFLRRSESDEVYLVSQSLSFFNTIPSHWMLNILSNPHAYRRILYVKDGELQWTLERASRSEAYQLLDSNHGRNMYLPKLTVSIDYAFSSMFIRDVLPTGFAANTVGIAPEHYFELEALDGFTQRIYLGGKVKAPEQEQQNPEGQTGVFRKVRSDIYRYAMLDWEMERNSPPNDEPPYLGRTYLIDSPQMDDLMLSYQEMLVYERMNPAPSR</sequence>
<dbReference type="KEGG" id="caa:Caka_0628"/>
<reference evidence="2 3" key="1">
    <citation type="journal article" date="2010" name="Stand. Genomic Sci.">
        <title>Complete genome sequence of Coraliomargarita akajimensis type strain (04OKA010-24).</title>
        <authorList>
            <person name="Mavromatis K."/>
            <person name="Abt B."/>
            <person name="Brambilla E."/>
            <person name="Lapidus A."/>
            <person name="Copeland A."/>
            <person name="Deshpande S."/>
            <person name="Nolan M."/>
            <person name="Lucas S."/>
            <person name="Tice H."/>
            <person name="Cheng J.F."/>
            <person name="Han C."/>
            <person name="Detter J.C."/>
            <person name="Woyke T."/>
            <person name="Goodwin L."/>
            <person name="Pitluck S."/>
            <person name="Held B."/>
            <person name="Brettin T."/>
            <person name="Tapia R."/>
            <person name="Ivanova N."/>
            <person name="Mikhailova N."/>
            <person name="Pati A."/>
            <person name="Liolios K."/>
            <person name="Chen A."/>
            <person name="Palaniappan K."/>
            <person name="Land M."/>
            <person name="Hauser L."/>
            <person name="Chang Y.J."/>
            <person name="Jeffries C.D."/>
            <person name="Rohde M."/>
            <person name="Goker M."/>
            <person name="Bristow J."/>
            <person name="Eisen J.A."/>
            <person name="Markowitz V."/>
            <person name="Hugenholtz P."/>
            <person name="Klenk H.P."/>
            <person name="Kyrpides N.C."/>
        </authorList>
    </citation>
    <scope>NUCLEOTIDE SEQUENCE [LARGE SCALE GENOMIC DNA]</scope>
    <source>
        <strain evidence="3">DSM 45221 / IAM 15411 / JCM 23193 / KCTC 12865</strain>
    </source>
</reference>
<evidence type="ECO:0000259" key="1">
    <source>
        <dbReference type="Pfam" id="PF14238"/>
    </source>
</evidence>
<gene>
    <name evidence="2" type="ordered locus">Caka_0628</name>
</gene>
<keyword evidence="3" id="KW-1185">Reference proteome</keyword>
<name>D5ENZ4_CORAD</name>
<evidence type="ECO:0000313" key="2">
    <source>
        <dbReference type="EMBL" id="ADE53653.1"/>
    </source>
</evidence>
<accession>D5ENZ4</accession>
<dbReference type="HOGENOM" id="CLU_739107_0_0_0"/>
<feature type="domain" description="DUF4340" evidence="1">
    <location>
        <begin position="70"/>
        <end position="225"/>
    </location>
</feature>
<dbReference type="EMBL" id="CP001998">
    <property type="protein sequence ID" value="ADE53653.1"/>
    <property type="molecule type" value="Genomic_DNA"/>
</dbReference>
<dbReference type="AlphaFoldDB" id="D5ENZ4"/>
<dbReference type="STRING" id="583355.Caka_0628"/>
<protein>
    <recommendedName>
        <fullName evidence="1">DUF4340 domain-containing protein</fullName>
    </recommendedName>
</protein>
<proteinExistence type="predicted"/>
<dbReference type="OrthoDB" id="7359157at2"/>
<dbReference type="RefSeq" id="WP_013042377.1">
    <property type="nucleotide sequence ID" value="NC_014008.1"/>
</dbReference>
<evidence type="ECO:0000313" key="3">
    <source>
        <dbReference type="Proteomes" id="UP000000925"/>
    </source>
</evidence>
<dbReference type="InterPro" id="IPR025641">
    <property type="entry name" value="DUF4340"/>
</dbReference>
<dbReference type="eggNOG" id="ENOG5033N3G">
    <property type="taxonomic scope" value="Bacteria"/>
</dbReference>
<dbReference type="Proteomes" id="UP000000925">
    <property type="component" value="Chromosome"/>
</dbReference>
<dbReference type="Pfam" id="PF14238">
    <property type="entry name" value="DUF4340"/>
    <property type="match status" value="1"/>
</dbReference>